<dbReference type="GO" id="GO:0004523">
    <property type="term" value="F:RNA-DNA hybrid ribonuclease activity"/>
    <property type="evidence" value="ECO:0007669"/>
    <property type="project" value="UniProtKB-EC"/>
</dbReference>
<feature type="domain" description="RNase H type-2" evidence="18">
    <location>
        <begin position="71"/>
        <end position="259"/>
    </location>
</feature>
<gene>
    <name evidence="14" type="primary">rnhB</name>
    <name evidence="19" type="ORF">MUO15_04285</name>
</gene>
<feature type="binding site" evidence="14 15">
    <location>
        <position position="77"/>
    </location>
    <ligand>
        <name>a divalent metal cation</name>
        <dbReference type="ChEBI" id="CHEBI:60240"/>
    </ligand>
</feature>
<keyword evidence="20" id="KW-1185">Reference proteome</keyword>
<dbReference type="InterPro" id="IPR036397">
    <property type="entry name" value="RNaseH_sf"/>
</dbReference>
<keyword evidence="17" id="KW-0175">Coiled coil</keyword>
<dbReference type="Pfam" id="PF01351">
    <property type="entry name" value="RNase_HII"/>
    <property type="match status" value="1"/>
</dbReference>
<evidence type="ECO:0000313" key="19">
    <source>
        <dbReference type="EMBL" id="UOR12742.1"/>
    </source>
</evidence>
<dbReference type="PROSITE" id="PS51975">
    <property type="entry name" value="RNASE_H_2"/>
    <property type="match status" value="1"/>
</dbReference>
<keyword evidence="10 14" id="KW-0479">Metal-binding</keyword>
<comment type="similarity">
    <text evidence="5 14 16">Belongs to the RNase HII family.</text>
</comment>
<feature type="binding site" evidence="14 15">
    <location>
        <position position="78"/>
    </location>
    <ligand>
        <name>a divalent metal cation</name>
        <dbReference type="ChEBI" id="CHEBI:60240"/>
    </ligand>
</feature>
<dbReference type="NCBIfam" id="NF000594">
    <property type="entry name" value="PRK00015.1-1"/>
    <property type="match status" value="1"/>
</dbReference>
<evidence type="ECO:0000256" key="14">
    <source>
        <dbReference type="HAMAP-Rule" id="MF_00052"/>
    </source>
</evidence>
<feature type="coiled-coil region" evidence="17">
    <location>
        <begin position="34"/>
        <end position="64"/>
    </location>
</feature>
<evidence type="ECO:0000256" key="16">
    <source>
        <dbReference type="RuleBase" id="RU003515"/>
    </source>
</evidence>
<evidence type="ECO:0000256" key="10">
    <source>
        <dbReference type="ARBA" id="ARBA00022723"/>
    </source>
</evidence>
<proteinExistence type="inferred from homology"/>
<accession>A0ABY4HD02</accession>
<dbReference type="SUPFAM" id="SSF53098">
    <property type="entry name" value="Ribonuclease H-like"/>
    <property type="match status" value="1"/>
</dbReference>
<dbReference type="PANTHER" id="PTHR10954">
    <property type="entry name" value="RIBONUCLEASE H2 SUBUNIT A"/>
    <property type="match status" value="1"/>
</dbReference>
<feature type="binding site" evidence="14 15">
    <location>
        <position position="168"/>
    </location>
    <ligand>
        <name>a divalent metal cation</name>
        <dbReference type="ChEBI" id="CHEBI:60240"/>
    </ligand>
</feature>
<evidence type="ECO:0000256" key="7">
    <source>
        <dbReference type="ARBA" id="ARBA00019179"/>
    </source>
</evidence>
<evidence type="ECO:0000256" key="9">
    <source>
        <dbReference type="ARBA" id="ARBA00022722"/>
    </source>
</evidence>
<dbReference type="Proteomes" id="UP000830326">
    <property type="component" value="Chromosome"/>
</dbReference>
<dbReference type="EMBL" id="CP095075">
    <property type="protein sequence ID" value="UOR12742.1"/>
    <property type="molecule type" value="Genomic_DNA"/>
</dbReference>
<dbReference type="HAMAP" id="MF_00052_B">
    <property type="entry name" value="RNase_HII_B"/>
    <property type="match status" value="1"/>
</dbReference>
<dbReference type="InterPro" id="IPR012337">
    <property type="entry name" value="RNaseH-like_sf"/>
</dbReference>
<organism evidence="19 20">
    <name type="scientific">Halobacillus amylolyticus</name>
    <dbReference type="NCBI Taxonomy" id="2932259"/>
    <lineage>
        <taxon>Bacteria</taxon>
        <taxon>Bacillati</taxon>
        <taxon>Bacillota</taxon>
        <taxon>Bacilli</taxon>
        <taxon>Bacillales</taxon>
        <taxon>Bacillaceae</taxon>
        <taxon>Halobacillus</taxon>
    </lineage>
</organism>
<evidence type="ECO:0000256" key="4">
    <source>
        <dbReference type="ARBA" id="ARBA00004496"/>
    </source>
</evidence>
<evidence type="ECO:0000256" key="5">
    <source>
        <dbReference type="ARBA" id="ARBA00007383"/>
    </source>
</evidence>
<dbReference type="EC" id="3.1.26.4" evidence="6 14"/>
<dbReference type="InterPro" id="IPR024567">
    <property type="entry name" value="RNase_HII/HIII_dom"/>
</dbReference>
<evidence type="ECO:0000256" key="3">
    <source>
        <dbReference type="ARBA" id="ARBA00004065"/>
    </source>
</evidence>
<evidence type="ECO:0000256" key="17">
    <source>
        <dbReference type="SAM" id="Coils"/>
    </source>
</evidence>
<dbReference type="CDD" id="cd07182">
    <property type="entry name" value="RNase_HII_bacteria_HII_like"/>
    <property type="match status" value="1"/>
</dbReference>
<keyword evidence="13 14" id="KW-0464">Manganese</keyword>
<evidence type="ECO:0000256" key="12">
    <source>
        <dbReference type="ARBA" id="ARBA00022801"/>
    </source>
</evidence>
<evidence type="ECO:0000259" key="18">
    <source>
        <dbReference type="PROSITE" id="PS51975"/>
    </source>
</evidence>
<keyword evidence="8 14" id="KW-0963">Cytoplasm</keyword>
<evidence type="ECO:0000256" key="15">
    <source>
        <dbReference type="PROSITE-ProRule" id="PRU01319"/>
    </source>
</evidence>
<sequence>MRDSTIKDIKYKLDTDQFSESELELLREDKRKGVHKLLKQYDVLQQRERELKEQYERMLSYEKEAKASGKTLIAGIDEAGRGPLAGPVVAAAVVLPSTFYLEGLYDSKQLSLKKREQFFEVIKQEADYGIGIVTNDEIDKWNIYQATKLAMKRAVEQLPQTPDHLLIDAMRLENVSSTQESIVKGDQRSVSIAAASIMAKVTRDLMMKEISEHYPTYGFASNQGYGTHVHLQALKTYGPTPYHRKSFAPVKELVQKVTQ</sequence>
<reference evidence="19" key="1">
    <citation type="submission" date="2022-04" db="EMBL/GenBank/DDBJ databases">
        <title>Halobacillus sp. isolated from saltern.</title>
        <authorList>
            <person name="Won M."/>
            <person name="Lee C.-M."/>
            <person name="Woen H.-Y."/>
            <person name="Kwon S.-W."/>
        </authorList>
    </citation>
    <scope>NUCLEOTIDE SEQUENCE</scope>
    <source>
        <strain evidence="19">SSHM10-5</strain>
    </source>
</reference>
<dbReference type="InterPro" id="IPR001352">
    <property type="entry name" value="RNase_HII/HIII"/>
</dbReference>
<evidence type="ECO:0000313" key="20">
    <source>
        <dbReference type="Proteomes" id="UP000830326"/>
    </source>
</evidence>
<evidence type="ECO:0000256" key="8">
    <source>
        <dbReference type="ARBA" id="ARBA00022490"/>
    </source>
</evidence>
<comment type="cofactor">
    <cofactor evidence="2">
        <name>Mg(2+)</name>
        <dbReference type="ChEBI" id="CHEBI:18420"/>
    </cofactor>
</comment>
<dbReference type="RefSeq" id="WP_245033745.1">
    <property type="nucleotide sequence ID" value="NZ_CP095075.1"/>
</dbReference>
<name>A0ABY4HD02_9BACI</name>
<evidence type="ECO:0000256" key="1">
    <source>
        <dbReference type="ARBA" id="ARBA00000077"/>
    </source>
</evidence>
<protein>
    <recommendedName>
        <fullName evidence="7 14">Ribonuclease HII</fullName>
        <shortName evidence="14">RNase HII</shortName>
        <ecNumber evidence="6 14">3.1.26.4</ecNumber>
    </recommendedName>
</protein>
<evidence type="ECO:0000256" key="2">
    <source>
        <dbReference type="ARBA" id="ARBA00001946"/>
    </source>
</evidence>
<comment type="cofactor">
    <cofactor evidence="14 15">
        <name>Mn(2+)</name>
        <dbReference type="ChEBI" id="CHEBI:29035"/>
    </cofactor>
    <cofactor evidence="14 15">
        <name>Mg(2+)</name>
        <dbReference type="ChEBI" id="CHEBI:18420"/>
    </cofactor>
    <text evidence="14 15">Manganese or magnesium. Binds 1 divalent metal ion per monomer in the absence of substrate. May bind a second metal ion after substrate binding.</text>
</comment>
<comment type="function">
    <text evidence="3 14 16">Endonuclease that specifically degrades the RNA of RNA-DNA hybrids.</text>
</comment>
<evidence type="ECO:0000256" key="13">
    <source>
        <dbReference type="ARBA" id="ARBA00023211"/>
    </source>
</evidence>
<comment type="subcellular location">
    <subcellularLocation>
        <location evidence="4 14">Cytoplasm</location>
    </subcellularLocation>
</comment>
<evidence type="ECO:0000256" key="11">
    <source>
        <dbReference type="ARBA" id="ARBA00022759"/>
    </source>
</evidence>
<keyword evidence="9 14" id="KW-0540">Nuclease</keyword>
<dbReference type="InterPro" id="IPR022898">
    <property type="entry name" value="RNase_HII"/>
</dbReference>
<evidence type="ECO:0000256" key="6">
    <source>
        <dbReference type="ARBA" id="ARBA00012180"/>
    </source>
</evidence>
<dbReference type="NCBIfam" id="NF000595">
    <property type="entry name" value="PRK00015.1-3"/>
    <property type="match status" value="1"/>
</dbReference>
<comment type="catalytic activity">
    <reaction evidence="1 14 15 16">
        <text>Endonucleolytic cleavage to 5'-phosphomonoester.</text>
        <dbReference type="EC" id="3.1.26.4"/>
    </reaction>
</comment>
<dbReference type="Gene3D" id="3.30.420.10">
    <property type="entry name" value="Ribonuclease H-like superfamily/Ribonuclease H"/>
    <property type="match status" value="1"/>
</dbReference>
<keyword evidence="11 14" id="KW-0255">Endonuclease</keyword>
<dbReference type="PANTHER" id="PTHR10954:SF18">
    <property type="entry name" value="RIBONUCLEASE HII"/>
    <property type="match status" value="1"/>
</dbReference>
<keyword evidence="12 14" id="KW-0378">Hydrolase</keyword>